<comment type="caution">
    <text evidence="3">The sequence shown here is derived from an EMBL/GenBank/DDBJ whole genome shotgun (WGS) entry which is preliminary data.</text>
</comment>
<keyword evidence="4" id="KW-1185">Reference proteome</keyword>
<dbReference type="AlphaFoldDB" id="A0A4Y2MXI4"/>
<evidence type="ECO:0000313" key="2">
    <source>
        <dbReference type="EMBL" id="GBN31874.1"/>
    </source>
</evidence>
<proteinExistence type="predicted"/>
<accession>A0A4Y2MXI4</accession>
<sequence>MLPRLLSRFLEIPMDLFMYLLVKFEMFFWKYFSAFNMPSLGLVTFLLIQIYKVFHRLWLKTQVCLNETRGNFSEYLEVSGLAANSLRNRENFRPYIHRSAYLAFRRQQRQESNFVNKAETALRNMKSLVEAVSQIYENELVDVSLTLVICYRMWLTKLSVLRLFAANCMLDAQNRRTGLIQRILGHHANLEQQISLSPR</sequence>
<feature type="transmembrane region" description="Helical" evidence="1">
    <location>
        <begin position="35"/>
        <end position="54"/>
    </location>
</feature>
<dbReference type="EMBL" id="BGPR01008147">
    <property type="protein sequence ID" value="GBN31874.1"/>
    <property type="molecule type" value="Genomic_DNA"/>
</dbReference>
<evidence type="ECO:0000313" key="3">
    <source>
        <dbReference type="EMBL" id="GBN31881.1"/>
    </source>
</evidence>
<evidence type="ECO:0000313" key="4">
    <source>
        <dbReference type="Proteomes" id="UP000499080"/>
    </source>
</evidence>
<keyword evidence="1" id="KW-0472">Membrane</keyword>
<keyword evidence="1" id="KW-0812">Transmembrane</keyword>
<evidence type="ECO:0000256" key="1">
    <source>
        <dbReference type="SAM" id="Phobius"/>
    </source>
</evidence>
<dbReference type="EMBL" id="BGPR01008148">
    <property type="protein sequence ID" value="GBN31881.1"/>
    <property type="molecule type" value="Genomic_DNA"/>
</dbReference>
<protein>
    <submittedName>
        <fullName evidence="3">Uncharacterized protein</fullName>
    </submittedName>
</protein>
<dbReference type="Proteomes" id="UP000499080">
    <property type="component" value="Unassembled WGS sequence"/>
</dbReference>
<gene>
    <name evidence="3" type="ORF">AVEN_237834_1</name>
    <name evidence="2" type="ORF">AVEN_74733_1</name>
</gene>
<reference evidence="3 4" key="1">
    <citation type="journal article" date="2019" name="Sci. Rep.">
        <title>Orb-weaving spider Araneus ventricosus genome elucidates the spidroin gene catalogue.</title>
        <authorList>
            <person name="Kono N."/>
            <person name="Nakamura H."/>
            <person name="Ohtoshi R."/>
            <person name="Moran D.A.P."/>
            <person name="Shinohara A."/>
            <person name="Yoshida Y."/>
            <person name="Fujiwara M."/>
            <person name="Mori M."/>
            <person name="Tomita M."/>
            <person name="Arakawa K."/>
        </authorList>
    </citation>
    <scope>NUCLEOTIDE SEQUENCE [LARGE SCALE GENOMIC DNA]</scope>
</reference>
<organism evidence="3 4">
    <name type="scientific">Araneus ventricosus</name>
    <name type="common">Orbweaver spider</name>
    <name type="synonym">Epeira ventricosa</name>
    <dbReference type="NCBI Taxonomy" id="182803"/>
    <lineage>
        <taxon>Eukaryota</taxon>
        <taxon>Metazoa</taxon>
        <taxon>Ecdysozoa</taxon>
        <taxon>Arthropoda</taxon>
        <taxon>Chelicerata</taxon>
        <taxon>Arachnida</taxon>
        <taxon>Araneae</taxon>
        <taxon>Araneomorphae</taxon>
        <taxon>Entelegynae</taxon>
        <taxon>Araneoidea</taxon>
        <taxon>Araneidae</taxon>
        <taxon>Araneus</taxon>
    </lineage>
</organism>
<keyword evidence="1" id="KW-1133">Transmembrane helix</keyword>
<name>A0A4Y2MXI4_ARAVE</name>